<protein>
    <submittedName>
        <fullName evidence="2">Uncharacterized protein</fullName>
    </submittedName>
</protein>
<keyword evidence="1" id="KW-0812">Transmembrane</keyword>
<reference evidence="2" key="1">
    <citation type="submission" date="2021-04" db="EMBL/GenBank/DDBJ databases">
        <title>Ouciella asimina sp. nov., isolated from the surface seawater in the hydrothermal field of Okinawa Trough.</title>
        <authorList>
            <person name="Shuang W."/>
        </authorList>
    </citation>
    <scope>NUCLEOTIDE SEQUENCE</scope>
    <source>
        <strain evidence="2">LXI357</strain>
    </source>
</reference>
<organism evidence="2 3">
    <name type="scientific">Stakelama marina</name>
    <dbReference type="NCBI Taxonomy" id="2826939"/>
    <lineage>
        <taxon>Bacteria</taxon>
        <taxon>Pseudomonadati</taxon>
        <taxon>Pseudomonadota</taxon>
        <taxon>Alphaproteobacteria</taxon>
        <taxon>Sphingomonadales</taxon>
        <taxon>Sphingomonadaceae</taxon>
        <taxon>Stakelama</taxon>
    </lineage>
</organism>
<keyword evidence="3" id="KW-1185">Reference proteome</keyword>
<dbReference type="Proteomes" id="UP000676996">
    <property type="component" value="Unassembled WGS sequence"/>
</dbReference>
<keyword evidence="1" id="KW-1133">Transmembrane helix</keyword>
<dbReference type="AlphaFoldDB" id="A0A8T4IMK3"/>
<proteinExistence type="predicted"/>
<comment type="caution">
    <text evidence="2">The sequence shown here is derived from an EMBL/GenBank/DDBJ whole genome shotgun (WGS) entry which is preliminary data.</text>
</comment>
<keyword evidence="1" id="KW-0472">Membrane</keyword>
<gene>
    <name evidence="2" type="ORF">J7S20_12775</name>
</gene>
<name>A0A8T4IMK3_9SPHN</name>
<dbReference type="EMBL" id="JAGRQC010000004">
    <property type="protein sequence ID" value="MBR0553376.1"/>
    <property type="molecule type" value="Genomic_DNA"/>
</dbReference>
<accession>A0A8T4IMK3</accession>
<evidence type="ECO:0000313" key="2">
    <source>
        <dbReference type="EMBL" id="MBR0553376.1"/>
    </source>
</evidence>
<evidence type="ECO:0000313" key="3">
    <source>
        <dbReference type="Proteomes" id="UP000676996"/>
    </source>
</evidence>
<evidence type="ECO:0000256" key="1">
    <source>
        <dbReference type="SAM" id="Phobius"/>
    </source>
</evidence>
<dbReference type="RefSeq" id="WP_284054641.1">
    <property type="nucleotide sequence ID" value="NZ_JAGRQC010000004.1"/>
</dbReference>
<sequence length="236" mass="26209">MESEVDRQIQRSSEVLERSRERYRSVRGRAKRQREAEVLRRLGRIAVADLAIIIGALIVGWVVPLGMGGALLVMAMLIAATLALAIFPVTPEVTTETLTQTPLKALPIQTEAWLERRRPALPAPAKTLVDSIGVRLETLAPQLATLDEREPAAAEIRKLVGEQLPELVKGYERVPEPLRRVERNGRTPDQQLADGLKLIDDEIGQMSAQLAEGDLDLLATRGRYLQIRYRDDDALG</sequence>
<feature type="transmembrane region" description="Helical" evidence="1">
    <location>
        <begin position="69"/>
        <end position="89"/>
    </location>
</feature>
<feature type="transmembrane region" description="Helical" evidence="1">
    <location>
        <begin position="42"/>
        <end position="63"/>
    </location>
</feature>